<gene>
    <name evidence="3" type="ORF">PGLA_15090</name>
</gene>
<keyword evidence="4" id="KW-1185">Reference proteome</keyword>
<comment type="caution">
    <text evidence="3">The sequence shown here is derived from an EMBL/GenBank/DDBJ whole genome shotgun (WGS) entry which is preliminary data.</text>
</comment>
<proteinExistence type="predicted"/>
<name>A0A168KEQ8_9BACL</name>
<dbReference type="PANTHER" id="PTHR30007">
    <property type="entry name" value="PHP DOMAIN PROTEIN"/>
    <property type="match status" value="1"/>
</dbReference>
<protein>
    <recommendedName>
        <fullName evidence="2">Transposase IS4-like domain-containing protein</fullName>
    </recommendedName>
</protein>
<evidence type="ECO:0000313" key="3">
    <source>
        <dbReference type="EMBL" id="OAB41912.1"/>
    </source>
</evidence>
<dbReference type="InterPro" id="IPR002559">
    <property type="entry name" value="Transposase_11"/>
</dbReference>
<dbReference type="Pfam" id="PF01609">
    <property type="entry name" value="DDE_Tnp_1"/>
    <property type="match status" value="1"/>
</dbReference>
<dbReference type="GO" id="GO:0004803">
    <property type="term" value="F:transposase activity"/>
    <property type="evidence" value="ECO:0007669"/>
    <property type="project" value="InterPro"/>
</dbReference>
<dbReference type="GO" id="GO:0003677">
    <property type="term" value="F:DNA binding"/>
    <property type="evidence" value="ECO:0007669"/>
    <property type="project" value="InterPro"/>
</dbReference>
<dbReference type="Proteomes" id="UP000076967">
    <property type="component" value="Unassembled WGS sequence"/>
</dbReference>
<dbReference type="OrthoDB" id="192297at2"/>
<evidence type="ECO:0000259" key="2">
    <source>
        <dbReference type="Pfam" id="PF01609"/>
    </source>
</evidence>
<feature type="region of interest" description="Disordered" evidence="1">
    <location>
        <begin position="13"/>
        <end position="41"/>
    </location>
</feature>
<dbReference type="AlphaFoldDB" id="A0A168KEQ8"/>
<dbReference type="EMBL" id="LVJH01000026">
    <property type="protein sequence ID" value="OAB41912.1"/>
    <property type="molecule type" value="Genomic_DNA"/>
</dbReference>
<feature type="domain" description="Transposase IS4-like" evidence="2">
    <location>
        <begin position="13"/>
        <end position="81"/>
    </location>
</feature>
<accession>A0A168KEQ8</accession>
<organism evidence="3 4">
    <name type="scientific">Paenibacillus glacialis</name>
    <dbReference type="NCBI Taxonomy" id="494026"/>
    <lineage>
        <taxon>Bacteria</taxon>
        <taxon>Bacillati</taxon>
        <taxon>Bacillota</taxon>
        <taxon>Bacilli</taxon>
        <taxon>Bacillales</taxon>
        <taxon>Paenibacillaceae</taxon>
        <taxon>Paenibacillus</taxon>
    </lineage>
</organism>
<dbReference type="GO" id="GO:0006313">
    <property type="term" value="P:DNA transposition"/>
    <property type="evidence" value="ECO:0007669"/>
    <property type="project" value="InterPro"/>
</dbReference>
<reference evidence="3 4" key="1">
    <citation type="submission" date="2016-03" db="EMBL/GenBank/DDBJ databases">
        <title>Draft genome sequence of Paenibacillus glacialis DSM 22343.</title>
        <authorList>
            <person name="Shin S.-K."/>
            <person name="Yi H."/>
        </authorList>
    </citation>
    <scope>NUCLEOTIDE SEQUENCE [LARGE SCALE GENOMIC DNA]</scope>
    <source>
        <strain evidence="3 4">DSM 22343</strain>
    </source>
</reference>
<evidence type="ECO:0000256" key="1">
    <source>
        <dbReference type="SAM" id="MobiDB-lite"/>
    </source>
</evidence>
<feature type="compositionally biased region" description="Polar residues" evidence="1">
    <location>
        <begin position="19"/>
        <end position="28"/>
    </location>
</feature>
<dbReference type="PANTHER" id="PTHR30007:SF0">
    <property type="entry name" value="TRANSPOSASE"/>
    <property type="match status" value="1"/>
</dbReference>
<sequence>MAASLLEGRAAEPTAGIIDSQSVKTSDSGGPRGFDADKKVKGRKRHIVTDTVGNLLVGIVHETNIQDRDGAPGTIESARQNFPTLGRGGHLRIAQSLPSAGKGLGSRLHCDFSSIYVLVLRHY</sequence>
<evidence type="ECO:0000313" key="4">
    <source>
        <dbReference type="Proteomes" id="UP000076967"/>
    </source>
</evidence>